<gene>
    <name evidence="2" type="ORF">LCGC14_2783350</name>
</gene>
<evidence type="ECO:0000313" key="2">
    <source>
        <dbReference type="EMBL" id="KKK84436.1"/>
    </source>
</evidence>
<proteinExistence type="predicted"/>
<feature type="region of interest" description="Disordered" evidence="1">
    <location>
        <begin position="128"/>
        <end position="147"/>
    </location>
</feature>
<comment type="caution">
    <text evidence="2">The sequence shown here is derived from an EMBL/GenBank/DDBJ whole genome shotgun (WGS) entry which is preliminary data.</text>
</comment>
<evidence type="ECO:0000256" key="1">
    <source>
        <dbReference type="SAM" id="MobiDB-lite"/>
    </source>
</evidence>
<accession>A0A0F9BJ72</accession>
<reference evidence="2" key="1">
    <citation type="journal article" date="2015" name="Nature">
        <title>Complex archaea that bridge the gap between prokaryotes and eukaryotes.</title>
        <authorList>
            <person name="Spang A."/>
            <person name="Saw J.H."/>
            <person name="Jorgensen S.L."/>
            <person name="Zaremba-Niedzwiedzka K."/>
            <person name="Martijn J."/>
            <person name="Lind A.E."/>
            <person name="van Eijk R."/>
            <person name="Schleper C."/>
            <person name="Guy L."/>
            <person name="Ettema T.J."/>
        </authorList>
    </citation>
    <scope>NUCLEOTIDE SEQUENCE</scope>
</reference>
<protein>
    <submittedName>
        <fullName evidence="2">Uncharacterized protein</fullName>
    </submittedName>
</protein>
<name>A0A0F9BJ72_9ZZZZ</name>
<sequence length="147" mass="16585">MDMKTICKTATILDGKVTVYMLPYNTMQAGRVIDEMDTLTDLFPEHDERQYWMHIFRLMEQFLIDLEFEPSANSHVEGLKLYWQNRNGDMSQRAELFPTVVSTDVMALLFGAYEETREALPGVSDVLAAGKPDAKTDPEATSGGGQK</sequence>
<organism evidence="2">
    <name type="scientific">marine sediment metagenome</name>
    <dbReference type="NCBI Taxonomy" id="412755"/>
    <lineage>
        <taxon>unclassified sequences</taxon>
        <taxon>metagenomes</taxon>
        <taxon>ecological metagenomes</taxon>
    </lineage>
</organism>
<dbReference type="EMBL" id="LAZR01051778">
    <property type="protein sequence ID" value="KKK84436.1"/>
    <property type="molecule type" value="Genomic_DNA"/>
</dbReference>
<dbReference type="AlphaFoldDB" id="A0A0F9BJ72"/>